<dbReference type="EMBL" id="BJCC01000005">
    <property type="protein sequence ID" value="GCF92653.1"/>
    <property type="molecule type" value="Genomic_DNA"/>
</dbReference>
<dbReference type="UniPathway" id="UPA00242"/>
<evidence type="ECO:0000256" key="8">
    <source>
        <dbReference type="PIRSR" id="PIRSR005096-3"/>
    </source>
</evidence>
<feature type="active site" description="Proton acceptor" evidence="6">
    <location>
        <position position="314"/>
    </location>
</feature>
<keyword evidence="3 5" id="KW-0413">Isomerase</keyword>
<feature type="binding site" evidence="8">
    <location>
        <begin position="177"/>
        <end position="179"/>
    </location>
    <ligand>
        <name>beta-D-galactose</name>
        <dbReference type="ChEBI" id="CHEBI:27667"/>
    </ligand>
</feature>
<dbReference type="EC" id="5.1.3.3" evidence="5"/>
<dbReference type="GO" id="GO:0033499">
    <property type="term" value="P:galactose catabolic process via UDP-galactose, Leloir pathway"/>
    <property type="evidence" value="ECO:0007669"/>
    <property type="project" value="TreeGrafter"/>
</dbReference>
<evidence type="ECO:0000313" key="9">
    <source>
        <dbReference type="EMBL" id="GCF92653.1"/>
    </source>
</evidence>
<dbReference type="CDD" id="cd09019">
    <property type="entry name" value="galactose_mutarotase_like"/>
    <property type="match status" value="1"/>
</dbReference>
<dbReference type="InterPro" id="IPR014718">
    <property type="entry name" value="GH-type_carb-bd"/>
</dbReference>
<feature type="binding site" evidence="7">
    <location>
        <position position="250"/>
    </location>
    <ligand>
        <name>beta-D-galactose</name>
        <dbReference type="ChEBI" id="CHEBI:27667"/>
    </ligand>
</feature>
<comment type="pathway">
    <text evidence="1 5">Carbohydrate metabolism; hexose metabolism.</text>
</comment>
<evidence type="ECO:0000256" key="4">
    <source>
        <dbReference type="ARBA" id="ARBA00023277"/>
    </source>
</evidence>
<dbReference type="PIRSF" id="PIRSF005096">
    <property type="entry name" value="GALM"/>
    <property type="match status" value="1"/>
</dbReference>
<evidence type="ECO:0000256" key="5">
    <source>
        <dbReference type="PIRNR" id="PIRNR005096"/>
    </source>
</evidence>
<evidence type="ECO:0000256" key="2">
    <source>
        <dbReference type="ARBA" id="ARBA00006206"/>
    </source>
</evidence>
<gene>
    <name evidence="9" type="primary">galM</name>
    <name evidence="9" type="ORF">NRIC_05440</name>
</gene>
<dbReference type="OrthoDB" id="9779408at2"/>
<organism evidence="9 10">
    <name type="scientific">Enterococcus florum</name>
    <dbReference type="NCBI Taxonomy" id="2480627"/>
    <lineage>
        <taxon>Bacteria</taxon>
        <taxon>Bacillati</taxon>
        <taxon>Bacillota</taxon>
        <taxon>Bacilli</taxon>
        <taxon>Lactobacillales</taxon>
        <taxon>Enterococcaceae</taxon>
        <taxon>Enterococcus</taxon>
    </lineage>
</organism>
<dbReference type="InterPro" id="IPR008183">
    <property type="entry name" value="Aldose_1/G6P_1-epimerase"/>
</dbReference>
<dbReference type="NCBIfam" id="NF008277">
    <property type="entry name" value="PRK11055.1"/>
    <property type="match status" value="1"/>
</dbReference>
<dbReference type="RefSeq" id="WP_146621158.1">
    <property type="nucleotide sequence ID" value="NZ_BJCC01000005.1"/>
</dbReference>
<dbReference type="PANTHER" id="PTHR10091:SF0">
    <property type="entry name" value="GALACTOSE MUTAROTASE"/>
    <property type="match status" value="1"/>
</dbReference>
<dbReference type="Gene3D" id="2.70.98.10">
    <property type="match status" value="1"/>
</dbReference>
<dbReference type="InterPro" id="IPR047215">
    <property type="entry name" value="Galactose_mutarotase-like"/>
</dbReference>
<evidence type="ECO:0000256" key="1">
    <source>
        <dbReference type="ARBA" id="ARBA00005028"/>
    </source>
</evidence>
<dbReference type="AlphaFoldDB" id="A0A4P5PGN7"/>
<feature type="active site" description="Proton donor" evidence="6">
    <location>
        <position position="177"/>
    </location>
</feature>
<evidence type="ECO:0000256" key="3">
    <source>
        <dbReference type="ARBA" id="ARBA00023235"/>
    </source>
</evidence>
<comment type="caution">
    <text evidence="9">The sequence shown here is derived from an EMBL/GenBank/DDBJ whole genome shotgun (WGS) entry which is preliminary data.</text>
</comment>
<dbReference type="InterPro" id="IPR015443">
    <property type="entry name" value="Aldose_1-epimerase"/>
</dbReference>
<dbReference type="Proteomes" id="UP000290567">
    <property type="component" value="Unassembled WGS sequence"/>
</dbReference>
<keyword evidence="10" id="KW-1185">Reference proteome</keyword>
<evidence type="ECO:0000256" key="6">
    <source>
        <dbReference type="PIRSR" id="PIRSR005096-1"/>
    </source>
</evidence>
<sequence>MKKIEFGTTTEGEALYLFQFENQQGLKMSVSNLGAVLTHLWVPDQNNQLIDVVLGYDHYEQYQTNTHTFFGAVIGRNANRIANASFELAGSKYFLAKNEGENNLHSGPDGFQLRVWKVKELNEDQNRITFELRSPEGDQGFPGELICRVTYQLKGQQLLVSMTGKSDRQTVFNPTHHSYFNLNGHDKGHIMNHFLQVNAKQYTPVADEASIPTGEKAKVEGTPFDFRQLKRIGEEIDANDLQLQFVKGYDHNFVLDKALGELELAAVLIGDLSGIKLEVATTLPGIQVYTGNFVNNERGKQHFFYQRRAGICLETQFFPNAINEPQFDSPILPAGEAKEYTTIFTFAANK</sequence>
<accession>A0A4P5PGN7</accession>
<dbReference type="GO" id="GO:0006006">
    <property type="term" value="P:glucose metabolic process"/>
    <property type="evidence" value="ECO:0007669"/>
    <property type="project" value="TreeGrafter"/>
</dbReference>
<dbReference type="GO" id="GO:0004034">
    <property type="term" value="F:aldose 1-epimerase activity"/>
    <property type="evidence" value="ECO:0007669"/>
    <property type="project" value="UniProtKB-EC"/>
</dbReference>
<evidence type="ECO:0000313" key="10">
    <source>
        <dbReference type="Proteomes" id="UP000290567"/>
    </source>
</evidence>
<keyword evidence="4 5" id="KW-0119">Carbohydrate metabolism</keyword>
<dbReference type="InterPro" id="IPR011013">
    <property type="entry name" value="Gal_mutarotase_sf_dom"/>
</dbReference>
<evidence type="ECO:0000256" key="7">
    <source>
        <dbReference type="PIRSR" id="PIRSR005096-2"/>
    </source>
</evidence>
<reference evidence="10" key="1">
    <citation type="submission" date="2019-02" db="EMBL/GenBank/DDBJ databases">
        <title>Draft genome sequence of Enterococcus sp. Gos25-1.</title>
        <authorList>
            <person name="Tanaka N."/>
            <person name="Shiwa Y."/>
            <person name="Fujita N."/>
        </authorList>
    </citation>
    <scope>NUCLEOTIDE SEQUENCE [LARGE SCALE GENOMIC DNA]</scope>
    <source>
        <strain evidence="10">Gos25-1</strain>
    </source>
</reference>
<dbReference type="PANTHER" id="PTHR10091">
    <property type="entry name" value="ALDOSE-1-EPIMERASE"/>
    <property type="match status" value="1"/>
</dbReference>
<proteinExistence type="inferred from homology"/>
<dbReference type="Pfam" id="PF01263">
    <property type="entry name" value="Aldose_epim"/>
    <property type="match status" value="1"/>
</dbReference>
<comment type="similarity">
    <text evidence="2 5">Belongs to the aldose epimerase family.</text>
</comment>
<dbReference type="SUPFAM" id="SSF74650">
    <property type="entry name" value="Galactose mutarotase-like"/>
    <property type="match status" value="1"/>
</dbReference>
<protein>
    <recommendedName>
        <fullName evidence="5">Aldose 1-epimerase</fullName>
        <ecNumber evidence="5">5.1.3.3</ecNumber>
    </recommendedName>
</protein>
<feature type="binding site" evidence="8">
    <location>
        <begin position="79"/>
        <end position="80"/>
    </location>
    <ligand>
        <name>beta-D-galactose</name>
        <dbReference type="ChEBI" id="CHEBI:27667"/>
    </ligand>
</feature>
<dbReference type="GO" id="GO:0030246">
    <property type="term" value="F:carbohydrate binding"/>
    <property type="evidence" value="ECO:0007669"/>
    <property type="project" value="InterPro"/>
</dbReference>
<comment type="catalytic activity">
    <reaction evidence="5">
        <text>alpha-D-glucose = beta-D-glucose</text>
        <dbReference type="Rhea" id="RHEA:10264"/>
        <dbReference type="ChEBI" id="CHEBI:15903"/>
        <dbReference type="ChEBI" id="CHEBI:17925"/>
        <dbReference type="EC" id="5.1.3.3"/>
    </reaction>
</comment>
<name>A0A4P5PGN7_9ENTE</name>